<dbReference type="EMBL" id="JH658067">
    <property type="protein sequence ID" value="EXM14334.1"/>
    <property type="molecule type" value="Genomic_DNA"/>
</dbReference>
<evidence type="ECO:0000313" key="1">
    <source>
        <dbReference type="EMBL" id="EXM14334.1"/>
    </source>
</evidence>
<sequence length="520" mass="57932">MSNLSFDADRIEISESLAHSARVAMKTGEPSMHHAIITSGTPSYVLGDSDKLVKVAPAKLLAMTYEEAYGTGAPLLSAVGFPAGAPVPQSTTTDDRTPQPDLFPELKNKYFAILNTGLRLETAVPHKGGSRGDYRSLVGFTGKALRASTTNTVLTISPQDLNDLSQEAREALRKERKRQSKNMVDKDRYVWIDHNGNYVIELLGIQMRDARSEWLGSIAPLLATKTVKIYLHRTDTRFMDFTGRIAHKHIEVRALTEGVLALRQYNDVVGLGTLFSYSPETVAQDLRAHPKLDDFLGPIVHDYLVDCIVNEVQSKLENGTRPGITILKALRDLLIANYRRNEHFEFYIRDRVHFDDKIRRLSDKIVHSGNKRSTKWLPLLLIKKSVIFSAIAGMVVDTASANESHQTYTIGLIESVLRGAFMMAKDAPMGNVIKSLGTSTTDYVFKIVNPNISNTCQKSLDDVVARFDNEVFQPGQQGYVTDEVSKKKMGEGAAEWANEAKKIFTEYLKPDGIECISRPR</sequence>
<protein>
    <submittedName>
        <fullName evidence="1">Uncharacterized protein</fullName>
    </submittedName>
</protein>
<gene>
    <name evidence="1" type="ORF">FOTG_17264</name>
</gene>
<accession>X0KL64</accession>
<proteinExistence type="predicted"/>
<name>X0KL64_FUSOX</name>
<dbReference type="HOGENOM" id="CLU_523778_0_0_1"/>
<reference evidence="1" key="2">
    <citation type="submission" date="2012-05" db="EMBL/GenBank/DDBJ databases">
        <title>The Genome Annotation of Fusarium oxysporum Cotton.</title>
        <authorList>
            <consortium name="The Broad Institute Genomics Platform"/>
            <person name="Ma L.-J."/>
            <person name="Corby-Kistler H."/>
            <person name="Broz K."/>
            <person name="Gale L.R."/>
            <person name="Jonkers W."/>
            <person name="O'Donnell K."/>
            <person name="Ploetz R."/>
            <person name="Steinberg C."/>
            <person name="Schwartz D.C."/>
            <person name="VanEtten H."/>
            <person name="Zhou S."/>
            <person name="Young S.K."/>
            <person name="Zeng Q."/>
            <person name="Gargeya S."/>
            <person name="Fitzgerald M."/>
            <person name="Abouelleil A."/>
            <person name="Alvarado L."/>
            <person name="Chapman S.B."/>
            <person name="Gainer-Dewar J."/>
            <person name="Goldberg J."/>
            <person name="Griggs A."/>
            <person name="Gujja S."/>
            <person name="Hansen M."/>
            <person name="Howarth C."/>
            <person name="Imamovic A."/>
            <person name="Ireland A."/>
            <person name="Larimer J."/>
            <person name="McCowan C."/>
            <person name="Murphy C."/>
            <person name="Pearson M."/>
            <person name="Poon T.W."/>
            <person name="Priest M."/>
            <person name="Roberts A."/>
            <person name="Saif S."/>
            <person name="Shea T."/>
            <person name="Sykes S."/>
            <person name="Wortman J."/>
            <person name="Nusbaum C."/>
            <person name="Birren B."/>
        </authorList>
    </citation>
    <scope>NUCLEOTIDE SEQUENCE</scope>
    <source>
        <strain evidence="1">25433</strain>
    </source>
</reference>
<dbReference type="AlphaFoldDB" id="X0KL64"/>
<dbReference type="Proteomes" id="UP000030701">
    <property type="component" value="Unassembled WGS sequence"/>
</dbReference>
<reference evidence="1" key="1">
    <citation type="submission" date="2011-11" db="EMBL/GenBank/DDBJ databases">
        <title>The Genome Sequence of Fusarium oxysporum Cotton.</title>
        <authorList>
            <consortium name="The Broad Institute Genome Sequencing Platform"/>
            <person name="Ma L.-J."/>
            <person name="Gale L.R."/>
            <person name="Schwartz D.C."/>
            <person name="Zhou S."/>
            <person name="Corby-Kistler H."/>
            <person name="Young S.K."/>
            <person name="Zeng Q."/>
            <person name="Gargeya S."/>
            <person name="Fitzgerald M."/>
            <person name="Haas B."/>
            <person name="Abouelleil A."/>
            <person name="Alvarado L."/>
            <person name="Arachchi H.M."/>
            <person name="Berlin A."/>
            <person name="Brown A."/>
            <person name="Chapman S.B."/>
            <person name="Chen Z."/>
            <person name="Dunbar C."/>
            <person name="Freedman E."/>
            <person name="Gearin G."/>
            <person name="Goldberg J."/>
            <person name="Griggs A."/>
            <person name="Gujja S."/>
            <person name="Heiman D."/>
            <person name="Howarth C."/>
            <person name="Larson L."/>
            <person name="Lui A."/>
            <person name="MacDonald P.J.P."/>
            <person name="Montmayeur A."/>
            <person name="Murphy C."/>
            <person name="Neiman D."/>
            <person name="Pearson M."/>
            <person name="Priest M."/>
            <person name="Roberts A."/>
            <person name="Saif S."/>
            <person name="Shea T."/>
            <person name="Shenoy N."/>
            <person name="Sisk P."/>
            <person name="Stolte C."/>
            <person name="Sykes S."/>
            <person name="Wortman J."/>
            <person name="Nusbaum C."/>
            <person name="Birren B."/>
        </authorList>
    </citation>
    <scope>NUCLEOTIDE SEQUENCE [LARGE SCALE GENOMIC DNA]</scope>
    <source>
        <strain evidence="1">25433</strain>
    </source>
</reference>
<organism evidence="1">
    <name type="scientific">Fusarium oxysporum f. sp. vasinfectum 25433</name>
    <dbReference type="NCBI Taxonomy" id="1089449"/>
    <lineage>
        <taxon>Eukaryota</taxon>
        <taxon>Fungi</taxon>
        <taxon>Dikarya</taxon>
        <taxon>Ascomycota</taxon>
        <taxon>Pezizomycotina</taxon>
        <taxon>Sordariomycetes</taxon>
        <taxon>Hypocreomycetidae</taxon>
        <taxon>Hypocreales</taxon>
        <taxon>Nectriaceae</taxon>
        <taxon>Fusarium</taxon>
        <taxon>Fusarium oxysporum species complex</taxon>
    </lineage>
</organism>